<proteinExistence type="inferred from homology"/>
<name>A0A537KBL6_9BACT</name>
<comment type="caution">
    <text evidence="3">The sequence shown here is derived from an EMBL/GenBank/DDBJ whole genome shotgun (WGS) entry which is preliminary data.</text>
</comment>
<dbReference type="PANTHER" id="PTHR30272">
    <property type="entry name" value="3-HYDROXYACYL-[ACYL-CARRIER-PROTEIN] DEHYDRATASE"/>
    <property type="match status" value="1"/>
</dbReference>
<dbReference type="GO" id="GO:0016829">
    <property type="term" value="F:lyase activity"/>
    <property type="evidence" value="ECO:0007669"/>
    <property type="project" value="UniProtKB-KW"/>
</dbReference>
<protein>
    <submittedName>
        <fullName evidence="3">Beta-hydroxyacyl-ACP dehydratase</fullName>
    </submittedName>
</protein>
<keyword evidence="2" id="KW-0456">Lyase</keyword>
<evidence type="ECO:0000313" key="3">
    <source>
        <dbReference type="EMBL" id="TMI93168.1"/>
    </source>
</evidence>
<dbReference type="PANTHER" id="PTHR30272:SF1">
    <property type="entry name" value="3-HYDROXYACYL-[ACYL-CARRIER-PROTEIN] DEHYDRATASE"/>
    <property type="match status" value="1"/>
</dbReference>
<dbReference type="AlphaFoldDB" id="A0A537KBL6"/>
<comment type="similarity">
    <text evidence="1">Belongs to the thioester dehydratase family. FabZ subfamily.</text>
</comment>
<gene>
    <name evidence="3" type="ORF">E6H00_01625</name>
</gene>
<evidence type="ECO:0000256" key="2">
    <source>
        <dbReference type="ARBA" id="ARBA00023239"/>
    </source>
</evidence>
<accession>A0A537KBL6</accession>
<sequence length="166" mass="18620">MRQPAPVVEKNGKRVIGFSEMKEKYLEHRYPLIMLDRVTDYREGEYIEAIKCVTGNSPELVGHFPKRAIMPATQVVQGFAQLAIIFFKLSRGQITDDEMTLITSVKFRFLAPVYPGDTLEMAMRPKKLEEAIGIFVADAAVGDRSVVKGGLTLAKTRVARFADAPW</sequence>
<evidence type="ECO:0000313" key="4">
    <source>
        <dbReference type="Proteomes" id="UP000318509"/>
    </source>
</evidence>
<organism evidence="3 4">
    <name type="scientific">Candidatus Segetimicrobium genomatis</name>
    <dbReference type="NCBI Taxonomy" id="2569760"/>
    <lineage>
        <taxon>Bacteria</taxon>
        <taxon>Bacillati</taxon>
        <taxon>Candidatus Sysuimicrobiota</taxon>
        <taxon>Candidatus Sysuimicrobiia</taxon>
        <taxon>Candidatus Sysuimicrobiales</taxon>
        <taxon>Candidatus Segetimicrobiaceae</taxon>
        <taxon>Candidatus Segetimicrobium</taxon>
    </lineage>
</organism>
<evidence type="ECO:0000256" key="1">
    <source>
        <dbReference type="ARBA" id="ARBA00009174"/>
    </source>
</evidence>
<dbReference type="InterPro" id="IPR013114">
    <property type="entry name" value="FabA_FabZ"/>
</dbReference>
<dbReference type="CDD" id="cd01288">
    <property type="entry name" value="FabZ"/>
    <property type="match status" value="1"/>
</dbReference>
<dbReference type="SUPFAM" id="SSF54637">
    <property type="entry name" value="Thioesterase/thiol ester dehydrase-isomerase"/>
    <property type="match status" value="1"/>
</dbReference>
<dbReference type="Gene3D" id="3.10.129.10">
    <property type="entry name" value="Hotdog Thioesterase"/>
    <property type="match status" value="1"/>
</dbReference>
<dbReference type="Pfam" id="PF07977">
    <property type="entry name" value="FabA"/>
    <property type="match status" value="1"/>
</dbReference>
<dbReference type="InterPro" id="IPR029069">
    <property type="entry name" value="HotDog_dom_sf"/>
</dbReference>
<dbReference type="EMBL" id="VBAK01000036">
    <property type="protein sequence ID" value="TMI93168.1"/>
    <property type="molecule type" value="Genomic_DNA"/>
</dbReference>
<dbReference type="Proteomes" id="UP000318509">
    <property type="component" value="Unassembled WGS sequence"/>
</dbReference>
<reference evidence="3 4" key="1">
    <citation type="journal article" date="2019" name="Nat. Microbiol.">
        <title>Mediterranean grassland soil C-N compound turnover is dependent on rainfall and depth, and is mediated by genomically divergent microorganisms.</title>
        <authorList>
            <person name="Diamond S."/>
            <person name="Andeer P.F."/>
            <person name="Li Z."/>
            <person name="Crits-Christoph A."/>
            <person name="Burstein D."/>
            <person name="Anantharaman K."/>
            <person name="Lane K.R."/>
            <person name="Thomas B.C."/>
            <person name="Pan C."/>
            <person name="Northen T.R."/>
            <person name="Banfield J.F."/>
        </authorList>
    </citation>
    <scope>NUCLEOTIDE SEQUENCE [LARGE SCALE GENOMIC DNA]</scope>
    <source>
        <strain evidence="3">NP_3</strain>
    </source>
</reference>